<dbReference type="GO" id="GO:0050821">
    <property type="term" value="P:protein stabilization"/>
    <property type="evidence" value="ECO:0007669"/>
    <property type="project" value="TreeGrafter"/>
</dbReference>
<dbReference type="GO" id="GO:0030150">
    <property type="term" value="P:protein import into mitochondrial matrix"/>
    <property type="evidence" value="ECO:0007669"/>
    <property type="project" value="TreeGrafter"/>
</dbReference>
<dbReference type="PROSITE" id="PS51501">
    <property type="entry name" value="ZF_DNL"/>
    <property type="match status" value="1"/>
</dbReference>
<reference evidence="7" key="1">
    <citation type="journal article" date="2023" name="Mol. Phylogenet. Evol.">
        <title>Genome-scale phylogeny and comparative genomics of the fungal order Sordariales.</title>
        <authorList>
            <person name="Hensen N."/>
            <person name="Bonometti L."/>
            <person name="Westerberg I."/>
            <person name="Brannstrom I.O."/>
            <person name="Guillou S."/>
            <person name="Cros-Aarteil S."/>
            <person name="Calhoun S."/>
            <person name="Haridas S."/>
            <person name="Kuo A."/>
            <person name="Mondo S."/>
            <person name="Pangilinan J."/>
            <person name="Riley R."/>
            <person name="LaButti K."/>
            <person name="Andreopoulos B."/>
            <person name="Lipzen A."/>
            <person name="Chen C."/>
            <person name="Yan M."/>
            <person name="Daum C."/>
            <person name="Ng V."/>
            <person name="Clum A."/>
            <person name="Steindorff A."/>
            <person name="Ohm R.A."/>
            <person name="Martin F."/>
            <person name="Silar P."/>
            <person name="Natvig D.O."/>
            <person name="Lalanne C."/>
            <person name="Gautier V."/>
            <person name="Ament-Velasquez S.L."/>
            <person name="Kruys A."/>
            <person name="Hutchinson M.I."/>
            <person name="Powell A.J."/>
            <person name="Barry K."/>
            <person name="Miller A.N."/>
            <person name="Grigoriev I.V."/>
            <person name="Debuchy R."/>
            <person name="Gladieux P."/>
            <person name="Hiltunen Thoren M."/>
            <person name="Johannesson H."/>
        </authorList>
    </citation>
    <scope>NUCLEOTIDE SEQUENCE</scope>
    <source>
        <strain evidence="7">CBS 118394</strain>
    </source>
</reference>
<evidence type="ECO:0000313" key="8">
    <source>
        <dbReference type="Proteomes" id="UP001283341"/>
    </source>
</evidence>
<sequence>MAHNQALTILPSYITRLSSPVVTKAAAAVAVAGGRRRATATSRLLFSHQQRHHHALTAPPAAVRLRRQTPTNTLASSRLLLQLRSKHSGTPSLQDPVSDPNTPYNPATSPNAAHEQSLPPRDKPTYELRFTCKPCGHRSAHHVSKQGYHHGSVLIACPSCRNRHVISDHLRLFGDKAVSVEDILRERGQLVKKGTLGESDDLEFWEDGTTTIRREEMPEADRFAKPTRKESGNNNAAPGSTFKSVKPATEKAGDN</sequence>
<feature type="compositionally biased region" description="Basic and acidic residues" evidence="5">
    <location>
        <begin position="212"/>
        <end position="231"/>
    </location>
</feature>
<feature type="domain" description="DNL-type" evidence="6">
    <location>
        <begin position="121"/>
        <end position="216"/>
    </location>
</feature>
<keyword evidence="8" id="KW-1185">Reference proteome</keyword>
<accession>A0AAE0ISL7</accession>
<dbReference type="AlphaFoldDB" id="A0AAE0ISL7"/>
<feature type="region of interest" description="Disordered" evidence="5">
    <location>
        <begin position="209"/>
        <end position="255"/>
    </location>
</feature>
<evidence type="ECO:0000256" key="1">
    <source>
        <dbReference type="ARBA" id="ARBA00022723"/>
    </source>
</evidence>
<dbReference type="PANTHER" id="PTHR20922:SF13">
    <property type="entry name" value="DNL-TYPE ZINC FINGER PROTEIN"/>
    <property type="match status" value="1"/>
</dbReference>
<evidence type="ECO:0000313" key="7">
    <source>
        <dbReference type="EMBL" id="KAK3329811.1"/>
    </source>
</evidence>
<comment type="caution">
    <text evidence="7">The sequence shown here is derived from an EMBL/GenBank/DDBJ whole genome shotgun (WGS) entry which is preliminary data.</text>
</comment>
<proteinExistence type="predicted"/>
<feature type="compositionally biased region" description="Polar residues" evidence="5">
    <location>
        <begin position="232"/>
        <end position="243"/>
    </location>
</feature>
<dbReference type="GO" id="GO:0005739">
    <property type="term" value="C:mitochondrion"/>
    <property type="evidence" value="ECO:0007669"/>
    <property type="project" value="TreeGrafter"/>
</dbReference>
<name>A0AAE0ISL7_9PEZI</name>
<feature type="compositionally biased region" description="Polar residues" evidence="5">
    <location>
        <begin position="88"/>
        <end position="111"/>
    </location>
</feature>
<protein>
    <submittedName>
        <fullName evidence="7">DNL zinc finger-domain-containing protein</fullName>
    </submittedName>
</protein>
<feature type="region of interest" description="Disordered" evidence="5">
    <location>
        <begin position="87"/>
        <end position="125"/>
    </location>
</feature>
<evidence type="ECO:0000256" key="2">
    <source>
        <dbReference type="ARBA" id="ARBA00022771"/>
    </source>
</evidence>
<gene>
    <name evidence="7" type="ORF">B0H66DRAFT_465667</name>
</gene>
<keyword evidence="1" id="KW-0479">Metal-binding</keyword>
<dbReference type="PANTHER" id="PTHR20922">
    <property type="entry name" value="DNL-TYPE ZINC FINGER PROTEIN"/>
    <property type="match status" value="1"/>
</dbReference>
<keyword evidence="2 4" id="KW-0863">Zinc-finger</keyword>
<dbReference type="InterPro" id="IPR007853">
    <property type="entry name" value="Znf_DNL-typ"/>
</dbReference>
<dbReference type="GO" id="GO:0008270">
    <property type="term" value="F:zinc ion binding"/>
    <property type="evidence" value="ECO:0007669"/>
    <property type="project" value="UniProtKB-KW"/>
</dbReference>
<dbReference type="InterPro" id="IPR024158">
    <property type="entry name" value="Mt_import_TIM15"/>
</dbReference>
<reference evidence="7" key="2">
    <citation type="submission" date="2023-06" db="EMBL/GenBank/DDBJ databases">
        <authorList>
            <consortium name="Lawrence Berkeley National Laboratory"/>
            <person name="Haridas S."/>
            <person name="Hensen N."/>
            <person name="Bonometti L."/>
            <person name="Westerberg I."/>
            <person name="Brannstrom I.O."/>
            <person name="Guillou S."/>
            <person name="Cros-Aarteil S."/>
            <person name="Calhoun S."/>
            <person name="Kuo A."/>
            <person name="Mondo S."/>
            <person name="Pangilinan J."/>
            <person name="Riley R."/>
            <person name="Labutti K."/>
            <person name="Andreopoulos B."/>
            <person name="Lipzen A."/>
            <person name="Chen C."/>
            <person name="Yanf M."/>
            <person name="Daum C."/>
            <person name="Ng V."/>
            <person name="Clum A."/>
            <person name="Steindorff A."/>
            <person name="Ohm R."/>
            <person name="Martin F."/>
            <person name="Silar P."/>
            <person name="Natvig D."/>
            <person name="Lalanne C."/>
            <person name="Gautier V."/>
            <person name="Ament-Velasquez S.L."/>
            <person name="Kruys A."/>
            <person name="Hutchinson M.I."/>
            <person name="Powell A.J."/>
            <person name="Barry K."/>
            <person name="Miller A.N."/>
            <person name="Grigoriev I.V."/>
            <person name="Debuchy R."/>
            <person name="Gladieux P."/>
            <person name="Thoren M.H."/>
            <person name="Johannesson H."/>
        </authorList>
    </citation>
    <scope>NUCLEOTIDE SEQUENCE</scope>
    <source>
        <strain evidence="7">CBS 118394</strain>
    </source>
</reference>
<evidence type="ECO:0000256" key="5">
    <source>
        <dbReference type="SAM" id="MobiDB-lite"/>
    </source>
</evidence>
<dbReference type="EMBL" id="JAUEDM010000001">
    <property type="protein sequence ID" value="KAK3329811.1"/>
    <property type="molecule type" value="Genomic_DNA"/>
</dbReference>
<evidence type="ECO:0000256" key="4">
    <source>
        <dbReference type="PROSITE-ProRule" id="PRU00834"/>
    </source>
</evidence>
<keyword evidence="3" id="KW-0862">Zinc</keyword>
<evidence type="ECO:0000256" key="3">
    <source>
        <dbReference type="ARBA" id="ARBA00022833"/>
    </source>
</evidence>
<organism evidence="7 8">
    <name type="scientific">Apodospora peruviana</name>
    <dbReference type="NCBI Taxonomy" id="516989"/>
    <lineage>
        <taxon>Eukaryota</taxon>
        <taxon>Fungi</taxon>
        <taxon>Dikarya</taxon>
        <taxon>Ascomycota</taxon>
        <taxon>Pezizomycotina</taxon>
        <taxon>Sordariomycetes</taxon>
        <taxon>Sordariomycetidae</taxon>
        <taxon>Sordariales</taxon>
        <taxon>Lasiosphaeriaceae</taxon>
        <taxon>Apodospora</taxon>
    </lineage>
</organism>
<dbReference type="GO" id="GO:0051087">
    <property type="term" value="F:protein-folding chaperone binding"/>
    <property type="evidence" value="ECO:0007669"/>
    <property type="project" value="TreeGrafter"/>
</dbReference>
<dbReference type="GO" id="GO:0006457">
    <property type="term" value="P:protein folding"/>
    <property type="evidence" value="ECO:0007669"/>
    <property type="project" value="TreeGrafter"/>
</dbReference>
<dbReference type="Proteomes" id="UP001283341">
    <property type="component" value="Unassembled WGS sequence"/>
</dbReference>
<dbReference type="Pfam" id="PF05180">
    <property type="entry name" value="zf-DNL"/>
    <property type="match status" value="1"/>
</dbReference>
<evidence type="ECO:0000259" key="6">
    <source>
        <dbReference type="PROSITE" id="PS51501"/>
    </source>
</evidence>